<evidence type="ECO:0000313" key="9">
    <source>
        <dbReference type="EMBL" id="MDY0885493.1"/>
    </source>
</evidence>
<dbReference type="EMBL" id="JAXCLW010000010">
    <property type="protein sequence ID" value="MDY0885493.1"/>
    <property type="molecule type" value="Genomic_DNA"/>
</dbReference>
<keyword evidence="5 7" id="KW-1133">Transmembrane helix</keyword>
<feature type="transmembrane region" description="Helical" evidence="7">
    <location>
        <begin position="54"/>
        <end position="70"/>
    </location>
</feature>
<feature type="transmembrane region" description="Helical" evidence="7">
    <location>
        <begin position="445"/>
        <end position="464"/>
    </location>
</feature>
<gene>
    <name evidence="9" type="ORF">SMD27_21815</name>
</gene>
<keyword evidence="10" id="KW-1185">Reference proteome</keyword>
<dbReference type="RefSeq" id="WP_320510567.1">
    <property type="nucleotide sequence ID" value="NZ_JAXCLW010000010.1"/>
</dbReference>
<evidence type="ECO:0000256" key="3">
    <source>
        <dbReference type="ARBA" id="ARBA00022475"/>
    </source>
</evidence>
<proteinExistence type="predicted"/>
<dbReference type="InterPro" id="IPR036259">
    <property type="entry name" value="MFS_trans_sf"/>
</dbReference>
<dbReference type="Pfam" id="PF07690">
    <property type="entry name" value="MFS_1"/>
    <property type="match status" value="1"/>
</dbReference>
<accession>A0ABU5EGE7</accession>
<feature type="transmembrane region" description="Helical" evidence="7">
    <location>
        <begin position="202"/>
        <end position="223"/>
    </location>
</feature>
<dbReference type="PANTHER" id="PTHR42718">
    <property type="entry name" value="MAJOR FACILITATOR SUPERFAMILY MULTIDRUG TRANSPORTER MFSC"/>
    <property type="match status" value="1"/>
</dbReference>
<dbReference type="SUPFAM" id="SSF103473">
    <property type="entry name" value="MFS general substrate transporter"/>
    <property type="match status" value="1"/>
</dbReference>
<dbReference type="InterPro" id="IPR011701">
    <property type="entry name" value="MFS"/>
</dbReference>
<reference evidence="9 10" key="1">
    <citation type="journal article" date="2016" name="Antonie Van Leeuwenhoek">
        <title>Dongia soli sp. nov., isolated from soil from Dokdo, Korea.</title>
        <authorList>
            <person name="Kim D.U."/>
            <person name="Lee H."/>
            <person name="Kim H."/>
            <person name="Kim S.G."/>
            <person name="Ka J.O."/>
        </authorList>
    </citation>
    <scope>NUCLEOTIDE SEQUENCE [LARGE SCALE GENOMIC DNA]</scope>
    <source>
        <strain evidence="9 10">D78</strain>
    </source>
</reference>
<feature type="transmembrane region" description="Helical" evidence="7">
    <location>
        <begin position="407"/>
        <end position="425"/>
    </location>
</feature>
<feature type="transmembrane region" description="Helical" evidence="7">
    <location>
        <begin position="82"/>
        <end position="105"/>
    </location>
</feature>
<protein>
    <submittedName>
        <fullName evidence="9">MFS transporter</fullName>
    </submittedName>
</protein>
<evidence type="ECO:0000313" key="10">
    <source>
        <dbReference type="Proteomes" id="UP001279642"/>
    </source>
</evidence>
<dbReference type="PANTHER" id="PTHR42718:SF46">
    <property type="entry name" value="BLR6921 PROTEIN"/>
    <property type="match status" value="1"/>
</dbReference>
<feature type="transmembrane region" description="Helical" evidence="7">
    <location>
        <begin position="272"/>
        <end position="297"/>
    </location>
</feature>
<keyword evidence="2" id="KW-0813">Transport</keyword>
<keyword evidence="6 7" id="KW-0472">Membrane</keyword>
<name>A0ABU5EGE7_9PROT</name>
<dbReference type="PRINTS" id="PR01036">
    <property type="entry name" value="TCRTETB"/>
</dbReference>
<dbReference type="Gene3D" id="1.20.1250.20">
    <property type="entry name" value="MFS general substrate transporter like domains"/>
    <property type="match status" value="1"/>
</dbReference>
<evidence type="ECO:0000256" key="5">
    <source>
        <dbReference type="ARBA" id="ARBA00022989"/>
    </source>
</evidence>
<evidence type="ECO:0000256" key="4">
    <source>
        <dbReference type="ARBA" id="ARBA00022692"/>
    </source>
</evidence>
<feature type="transmembrane region" description="Helical" evidence="7">
    <location>
        <begin position="141"/>
        <end position="164"/>
    </location>
</feature>
<feature type="transmembrane region" description="Helical" evidence="7">
    <location>
        <begin position="360"/>
        <end position="377"/>
    </location>
</feature>
<evidence type="ECO:0000256" key="2">
    <source>
        <dbReference type="ARBA" id="ARBA00022448"/>
    </source>
</evidence>
<feature type="transmembrane region" description="Helical" evidence="7">
    <location>
        <begin position="336"/>
        <end position="354"/>
    </location>
</feature>
<dbReference type="PROSITE" id="PS50850">
    <property type="entry name" value="MFS"/>
    <property type="match status" value="1"/>
</dbReference>
<feature type="transmembrane region" description="Helical" evidence="7">
    <location>
        <begin position="303"/>
        <end position="324"/>
    </location>
</feature>
<feature type="transmembrane region" description="Helical" evidence="7">
    <location>
        <begin position="111"/>
        <end position="129"/>
    </location>
</feature>
<feature type="domain" description="Major facilitator superfamily (MFS) profile" evidence="8">
    <location>
        <begin position="16"/>
        <end position="475"/>
    </location>
</feature>
<organism evidence="9 10">
    <name type="scientific">Dongia soli</name>
    <dbReference type="NCBI Taxonomy" id="600628"/>
    <lineage>
        <taxon>Bacteria</taxon>
        <taxon>Pseudomonadati</taxon>
        <taxon>Pseudomonadota</taxon>
        <taxon>Alphaproteobacteria</taxon>
        <taxon>Rhodospirillales</taxon>
        <taxon>Dongiaceae</taxon>
        <taxon>Dongia</taxon>
    </lineage>
</organism>
<dbReference type="CDD" id="cd17321">
    <property type="entry name" value="MFS_MMR_MDR_like"/>
    <property type="match status" value="1"/>
</dbReference>
<sequence length="477" mass="48838">MLKTITDTPATASTWAIAALSLSMLMPSLDTSIANVALPSLARAFNASFQDMQWILLSYLLAITALIVGAGRLGDIVGRRRLLLAGIGLFTAASLLCGLAPAFWLLLIARVAQGLGAAAMMALAVAMVGETVPKERTGRAMGLLGTMSAIGTSFGPSLGGMLISGFGWRSIFLVNLPLGILNLLLAYRHLPADRQDTNGQRASFDVIGTLLLALSLAAYALAMTLGQGAFGPLNIALLSGAAIGGGVFLLAETKIASPLIRPAMICERKLGAGLIMSALVSTVMMATLVVGPFYLSYALRLDPVFVGMVMSAGPLVAALAGMPAGRLVDRFGAQRSTIMGLAGMTAGLGAVAALPESLGVAGYVLPISIVTAHYALFQAANNTATMTDIRADQRGVISGLLNLSRNLGLVTGASLMGAIFAAAATANVHDVMAADPDAVAAGMRITYAAATVLIVVALVTAVAGRGVPLRRPMPHSL</sequence>
<keyword evidence="4 7" id="KW-0812">Transmembrane</keyword>
<keyword evidence="3" id="KW-1003">Cell membrane</keyword>
<feature type="transmembrane region" description="Helical" evidence="7">
    <location>
        <begin position="229"/>
        <end position="251"/>
    </location>
</feature>
<dbReference type="Proteomes" id="UP001279642">
    <property type="component" value="Unassembled WGS sequence"/>
</dbReference>
<evidence type="ECO:0000256" key="7">
    <source>
        <dbReference type="SAM" id="Phobius"/>
    </source>
</evidence>
<evidence type="ECO:0000256" key="1">
    <source>
        <dbReference type="ARBA" id="ARBA00004651"/>
    </source>
</evidence>
<comment type="caution">
    <text evidence="9">The sequence shown here is derived from an EMBL/GenBank/DDBJ whole genome shotgun (WGS) entry which is preliminary data.</text>
</comment>
<dbReference type="Gene3D" id="1.20.1720.10">
    <property type="entry name" value="Multidrug resistance protein D"/>
    <property type="match status" value="1"/>
</dbReference>
<evidence type="ECO:0000259" key="8">
    <source>
        <dbReference type="PROSITE" id="PS50850"/>
    </source>
</evidence>
<evidence type="ECO:0000256" key="6">
    <source>
        <dbReference type="ARBA" id="ARBA00023136"/>
    </source>
</evidence>
<comment type="subcellular location">
    <subcellularLocation>
        <location evidence="1">Cell membrane</location>
        <topology evidence="1">Multi-pass membrane protein</topology>
    </subcellularLocation>
</comment>
<dbReference type="InterPro" id="IPR020846">
    <property type="entry name" value="MFS_dom"/>
</dbReference>
<feature type="transmembrane region" description="Helical" evidence="7">
    <location>
        <begin position="170"/>
        <end position="190"/>
    </location>
</feature>